<dbReference type="AlphaFoldDB" id="A0A9X7GW69"/>
<proteinExistence type="predicted"/>
<dbReference type="RefSeq" id="WP_098782709.1">
    <property type="nucleotide sequence ID" value="NZ_NULI01000062.1"/>
</dbReference>
<gene>
    <name evidence="1" type="ORF">COC69_12460</name>
</gene>
<protein>
    <submittedName>
        <fullName evidence="1">Uncharacterized protein</fullName>
    </submittedName>
</protein>
<reference evidence="1 2" key="1">
    <citation type="submission" date="2017-09" db="EMBL/GenBank/DDBJ databases">
        <title>Large-scale bioinformatics analysis of Bacillus genomes uncovers conserved roles of natural products in bacterial physiology.</title>
        <authorList>
            <consortium name="Agbiome Team Llc"/>
            <person name="Bleich R.M."/>
            <person name="Grubbs K.J."/>
            <person name="Santa Maria K.C."/>
            <person name="Allen S.E."/>
            <person name="Farag S."/>
            <person name="Shank E.A."/>
            <person name="Bowers A."/>
        </authorList>
    </citation>
    <scope>NUCLEOTIDE SEQUENCE [LARGE SCALE GENOMIC DNA]</scope>
    <source>
        <strain evidence="1 2">AFS041711</strain>
    </source>
</reference>
<evidence type="ECO:0000313" key="1">
    <source>
        <dbReference type="EMBL" id="PGS79358.1"/>
    </source>
</evidence>
<comment type="caution">
    <text evidence="1">The sequence shown here is derived from an EMBL/GenBank/DDBJ whole genome shotgun (WGS) entry which is preliminary data.</text>
</comment>
<dbReference type="EMBL" id="NULI01000062">
    <property type="protein sequence ID" value="PGS79358.1"/>
    <property type="molecule type" value="Genomic_DNA"/>
</dbReference>
<dbReference type="Proteomes" id="UP000224203">
    <property type="component" value="Unassembled WGS sequence"/>
</dbReference>
<name>A0A9X7GW69_BACCE</name>
<evidence type="ECO:0000313" key="2">
    <source>
        <dbReference type="Proteomes" id="UP000224203"/>
    </source>
</evidence>
<organism evidence="1 2">
    <name type="scientific">Bacillus cereus</name>
    <dbReference type="NCBI Taxonomy" id="1396"/>
    <lineage>
        <taxon>Bacteria</taxon>
        <taxon>Bacillati</taxon>
        <taxon>Bacillota</taxon>
        <taxon>Bacilli</taxon>
        <taxon>Bacillales</taxon>
        <taxon>Bacillaceae</taxon>
        <taxon>Bacillus</taxon>
        <taxon>Bacillus cereus group</taxon>
    </lineage>
</organism>
<sequence>MKKFYQKLVFKKLTGIALVGAIGFGSLGFLGTSVHAAENTNYTNVNQMVTAENISIKQLQAAIQQKNDPFINQVKIFINKHFKEAEFLWGKASTQLKIDIVDLLLGDKKDYSKKVDARLKKHVKEVPALLKLASPEFTKDLIKLLDYLPN</sequence>
<accession>A0A9X7GW69</accession>